<feature type="domain" description="Transposase Helix-turn-helix" evidence="2">
    <location>
        <begin position="4"/>
        <end position="49"/>
    </location>
</feature>
<evidence type="ECO:0000259" key="2">
    <source>
        <dbReference type="Pfam" id="PF13613"/>
    </source>
</evidence>
<evidence type="ECO:0000313" key="4">
    <source>
        <dbReference type="Proteomes" id="UP001596409"/>
    </source>
</evidence>
<reference evidence="4" key="1">
    <citation type="journal article" date="2019" name="Int. J. Syst. Evol. Microbiol.">
        <title>The Global Catalogue of Microorganisms (GCM) 10K type strain sequencing project: providing services to taxonomists for standard genome sequencing and annotation.</title>
        <authorList>
            <consortium name="The Broad Institute Genomics Platform"/>
            <consortium name="The Broad Institute Genome Sequencing Center for Infectious Disease"/>
            <person name="Wu L."/>
            <person name="Ma J."/>
        </authorList>
    </citation>
    <scope>NUCLEOTIDE SEQUENCE [LARGE SCALE GENOMIC DNA]</scope>
    <source>
        <strain evidence="4">JCM 4855</strain>
    </source>
</reference>
<protein>
    <submittedName>
        <fullName evidence="3">Transposase family protein</fullName>
    </submittedName>
</protein>
<dbReference type="Proteomes" id="UP001596409">
    <property type="component" value="Unassembled WGS sequence"/>
</dbReference>
<comment type="caution">
    <text evidence="3">The sequence shown here is derived from an EMBL/GenBank/DDBJ whole genome shotgun (WGS) entry which is preliminary data.</text>
</comment>
<evidence type="ECO:0000313" key="3">
    <source>
        <dbReference type="EMBL" id="MFC7015360.1"/>
    </source>
</evidence>
<accession>A0ABW2EAX5</accession>
<dbReference type="Pfam" id="PF13613">
    <property type="entry name" value="HTH_Tnp_4"/>
    <property type="match status" value="1"/>
</dbReference>
<proteinExistence type="predicted"/>
<sequence length="114" mass="12926">MVFADRLVATLIRLRHDWPHSVLGLLFGADRSTITRRMPPVQRTLGTRPPLALIRPHHCHLPRRCRQPGDRPHCGHLNRTPQTGLHDLPRHHAPTRQYASSPMPPSTRSTVPAV</sequence>
<dbReference type="InterPro" id="IPR027805">
    <property type="entry name" value="Transposase_HTH_dom"/>
</dbReference>
<feature type="region of interest" description="Disordered" evidence="1">
    <location>
        <begin position="67"/>
        <end position="114"/>
    </location>
</feature>
<gene>
    <name evidence="3" type="ORF">ACFQMH_27350</name>
</gene>
<evidence type="ECO:0000256" key="1">
    <source>
        <dbReference type="SAM" id="MobiDB-lite"/>
    </source>
</evidence>
<dbReference type="EMBL" id="JBHSYM010000061">
    <property type="protein sequence ID" value="MFC7015360.1"/>
    <property type="molecule type" value="Genomic_DNA"/>
</dbReference>
<dbReference type="RefSeq" id="WP_373303447.1">
    <property type="nucleotide sequence ID" value="NZ_BMWA01000033.1"/>
</dbReference>
<organism evidence="3 4">
    <name type="scientific">Streptomyces viridiviolaceus</name>
    <dbReference type="NCBI Taxonomy" id="68282"/>
    <lineage>
        <taxon>Bacteria</taxon>
        <taxon>Bacillati</taxon>
        <taxon>Actinomycetota</taxon>
        <taxon>Actinomycetes</taxon>
        <taxon>Kitasatosporales</taxon>
        <taxon>Streptomycetaceae</taxon>
        <taxon>Streptomyces</taxon>
    </lineage>
</organism>
<name>A0ABW2EAX5_9ACTN</name>
<keyword evidence="4" id="KW-1185">Reference proteome</keyword>